<evidence type="ECO:0000259" key="3">
    <source>
        <dbReference type="Pfam" id="PF00501"/>
    </source>
</evidence>
<protein>
    <recommendedName>
        <fullName evidence="3">AMP-dependent synthetase/ligase domain-containing protein</fullName>
    </recommendedName>
</protein>
<sequence length="372" mass="40683">MKPTAGTFLDLFFDLCSRPNSAEKDIVSCAGETWTYGDLHVISASVASTIGNQYGPRPTVALISENHPYVIVLLLAVWKLGGIVAPLDCHAPADLMEAMLQNIAPSFIVASLPDIVHNLDIPIELIEPETYTITALAQRFLHLSHIVPTDFCILPQPDDVCLYIHTSSASSVSNLKCVPVTHHSLVMNGRSQLAWFQRNLPGVSLEYLRVLGWSLFSHIMSICFDLGTSVLMTGGCYIFALMPSMYSIATRSEVEGQFDVPTLLLDAILKHQPDAFAAVPWVLDGLMHAWNAEIDLLRRSRIDTALQNLKYFISAGAATNEEGMTELGGVLFHSLLSEAASGWRNEDSCIDDAIFTLIDENGDTADTGFVDI</sequence>
<dbReference type="InterPro" id="IPR042099">
    <property type="entry name" value="ANL_N_sf"/>
</dbReference>
<dbReference type="Pfam" id="PF00501">
    <property type="entry name" value="AMP-binding"/>
    <property type="match status" value="1"/>
</dbReference>
<dbReference type="Gene3D" id="3.40.50.12780">
    <property type="entry name" value="N-terminal domain of ligase-like"/>
    <property type="match status" value="1"/>
</dbReference>
<dbReference type="SUPFAM" id="SSF56801">
    <property type="entry name" value="Acetyl-CoA synthetase-like"/>
    <property type="match status" value="1"/>
</dbReference>
<feature type="domain" description="AMP-dependent synthetase/ligase" evidence="3">
    <location>
        <begin position="23"/>
        <end position="329"/>
    </location>
</feature>
<dbReference type="STRING" id="39966.A0A369K8P6"/>
<keyword evidence="2" id="KW-0436">Ligase</keyword>
<dbReference type="PANTHER" id="PTHR43201:SF5">
    <property type="entry name" value="MEDIUM-CHAIN ACYL-COA LIGASE ACSF2, MITOCHONDRIAL"/>
    <property type="match status" value="1"/>
</dbReference>
<dbReference type="EMBL" id="LUEZ02000002">
    <property type="protein sequence ID" value="RDB30961.1"/>
    <property type="molecule type" value="Genomic_DNA"/>
</dbReference>
<gene>
    <name evidence="4" type="ORF">Hypma_000136</name>
</gene>
<evidence type="ECO:0000256" key="2">
    <source>
        <dbReference type="ARBA" id="ARBA00022598"/>
    </source>
</evidence>
<dbReference type="OrthoDB" id="5334845at2759"/>
<comment type="similarity">
    <text evidence="1">Belongs to the ATP-dependent AMP-binding enzyme family.</text>
</comment>
<name>A0A369K8P6_HYPMA</name>
<comment type="caution">
    <text evidence="4">The sequence shown here is derived from an EMBL/GenBank/DDBJ whole genome shotgun (WGS) entry which is preliminary data.</text>
</comment>
<evidence type="ECO:0000313" key="5">
    <source>
        <dbReference type="Proteomes" id="UP000076154"/>
    </source>
</evidence>
<dbReference type="InParanoid" id="A0A369K8P6"/>
<accession>A0A369K8P6</accession>
<organism evidence="4 5">
    <name type="scientific">Hypsizygus marmoreus</name>
    <name type="common">White beech mushroom</name>
    <name type="synonym">Agaricus marmoreus</name>
    <dbReference type="NCBI Taxonomy" id="39966"/>
    <lineage>
        <taxon>Eukaryota</taxon>
        <taxon>Fungi</taxon>
        <taxon>Dikarya</taxon>
        <taxon>Basidiomycota</taxon>
        <taxon>Agaricomycotina</taxon>
        <taxon>Agaricomycetes</taxon>
        <taxon>Agaricomycetidae</taxon>
        <taxon>Agaricales</taxon>
        <taxon>Tricholomatineae</taxon>
        <taxon>Lyophyllaceae</taxon>
        <taxon>Hypsizygus</taxon>
    </lineage>
</organism>
<dbReference type="InterPro" id="IPR000873">
    <property type="entry name" value="AMP-dep_synth/lig_dom"/>
</dbReference>
<proteinExistence type="inferred from homology"/>
<dbReference type="GO" id="GO:0031956">
    <property type="term" value="F:medium-chain fatty acid-CoA ligase activity"/>
    <property type="evidence" value="ECO:0007669"/>
    <property type="project" value="TreeGrafter"/>
</dbReference>
<evidence type="ECO:0000256" key="1">
    <source>
        <dbReference type="ARBA" id="ARBA00006432"/>
    </source>
</evidence>
<evidence type="ECO:0000313" key="4">
    <source>
        <dbReference type="EMBL" id="RDB30961.1"/>
    </source>
</evidence>
<dbReference type="PANTHER" id="PTHR43201">
    <property type="entry name" value="ACYL-COA SYNTHETASE"/>
    <property type="match status" value="1"/>
</dbReference>
<dbReference type="GO" id="GO:0006631">
    <property type="term" value="P:fatty acid metabolic process"/>
    <property type="evidence" value="ECO:0007669"/>
    <property type="project" value="TreeGrafter"/>
</dbReference>
<keyword evidence="5" id="KW-1185">Reference proteome</keyword>
<reference evidence="4" key="1">
    <citation type="submission" date="2018-04" db="EMBL/GenBank/DDBJ databases">
        <title>Whole genome sequencing of Hypsizygus marmoreus.</title>
        <authorList>
            <person name="Choi I.-G."/>
            <person name="Min B."/>
            <person name="Kim J.-G."/>
            <person name="Kim S."/>
            <person name="Oh Y.-L."/>
            <person name="Kong W.-S."/>
            <person name="Park H."/>
            <person name="Jeong J."/>
            <person name="Song E.-S."/>
        </authorList>
    </citation>
    <scope>NUCLEOTIDE SEQUENCE [LARGE SCALE GENOMIC DNA]</scope>
    <source>
        <strain evidence="4">51987-8</strain>
    </source>
</reference>
<dbReference type="Proteomes" id="UP000076154">
    <property type="component" value="Unassembled WGS sequence"/>
</dbReference>
<dbReference type="AlphaFoldDB" id="A0A369K8P6"/>